<dbReference type="Proteomes" id="UP001338125">
    <property type="component" value="Unassembled WGS sequence"/>
</dbReference>
<gene>
    <name evidence="1" type="ORF">PT974_05122</name>
</gene>
<reference evidence="1 2" key="1">
    <citation type="submission" date="2024-01" db="EMBL/GenBank/DDBJ databases">
        <title>Complete genome of Cladobotryum mycophilum ATHUM6906.</title>
        <authorList>
            <person name="Christinaki A.C."/>
            <person name="Myridakis A.I."/>
            <person name="Kouvelis V.N."/>
        </authorList>
    </citation>
    <scope>NUCLEOTIDE SEQUENCE [LARGE SCALE GENOMIC DNA]</scope>
    <source>
        <strain evidence="1 2">ATHUM6906</strain>
    </source>
</reference>
<protein>
    <submittedName>
        <fullName evidence="1">Uncharacterized protein</fullName>
    </submittedName>
</protein>
<keyword evidence="2" id="KW-1185">Reference proteome</keyword>
<proteinExistence type="predicted"/>
<accession>A0ABR0SSD1</accession>
<evidence type="ECO:0000313" key="2">
    <source>
        <dbReference type="Proteomes" id="UP001338125"/>
    </source>
</evidence>
<organism evidence="1 2">
    <name type="scientific">Cladobotryum mycophilum</name>
    <dbReference type="NCBI Taxonomy" id="491253"/>
    <lineage>
        <taxon>Eukaryota</taxon>
        <taxon>Fungi</taxon>
        <taxon>Dikarya</taxon>
        <taxon>Ascomycota</taxon>
        <taxon>Pezizomycotina</taxon>
        <taxon>Sordariomycetes</taxon>
        <taxon>Hypocreomycetidae</taxon>
        <taxon>Hypocreales</taxon>
        <taxon>Hypocreaceae</taxon>
        <taxon>Cladobotryum</taxon>
    </lineage>
</organism>
<name>A0ABR0SSD1_9HYPO</name>
<dbReference type="EMBL" id="JAVFKD010000010">
    <property type="protein sequence ID" value="KAK5994640.1"/>
    <property type="molecule type" value="Genomic_DNA"/>
</dbReference>
<evidence type="ECO:0000313" key="1">
    <source>
        <dbReference type="EMBL" id="KAK5994640.1"/>
    </source>
</evidence>
<sequence length="107" mass="12171">MANFVDHYWDNRSMAGDDIILIAERGPNYENEDVVASAWVSIAQTYFPSRAPPGWLEYYGIKPQAYRGLEPKNLSDERPDLVIIKVSVNQNNNSRTRRAGANPPEFN</sequence>
<comment type="caution">
    <text evidence="1">The sequence shown here is derived from an EMBL/GenBank/DDBJ whole genome shotgun (WGS) entry which is preliminary data.</text>
</comment>